<keyword evidence="4 8" id="KW-0456">Lyase</keyword>
<organism evidence="8 9">
    <name type="scientific">Enterococcus durans</name>
    <dbReference type="NCBI Taxonomy" id="53345"/>
    <lineage>
        <taxon>Bacteria</taxon>
        <taxon>Bacillati</taxon>
        <taxon>Bacillota</taxon>
        <taxon>Bacilli</taxon>
        <taxon>Lactobacillales</taxon>
        <taxon>Enterococcaceae</taxon>
        <taxon>Enterococcus</taxon>
    </lineage>
</organism>
<dbReference type="GO" id="GO:0016854">
    <property type="term" value="F:racemase and epimerase activity"/>
    <property type="evidence" value="ECO:0007669"/>
    <property type="project" value="UniProtKB-ARBA"/>
</dbReference>
<dbReference type="PANTHER" id="PTHR48073">
    <property type="entry name" value="O-SUCCINYLBENZOATE SYNTHASE-RELATED"/>
    <property type="match status" value="1"/>
</dbReference>
<dbReference type="SUPFAM" id="SSF54826">
    <property type="entry name" value="Enolase N-terminal domain-like"/>
    <property type="match status" value="1"/>
</dbReference>
<dbReference type="InterPro" id="IPR010197">
    <property type="entry name" value="OSBS/NAAAR"/>
</dbReference>
<keyword evidence="3" id="KW-0460">Magnesium</keyword>
<proteinExistence type="predicted"/>
<dbReference type="CDD" id="cd03317">
    <property type="entry name" value="NAAAR"/>
    <property type="match status" value="1"/>
</dbReference>
<dbReference type="InterPro" id="IPR013342">
    <property type="entry name" value="Mandelate_racemase_C"/>
</dbReference>
<dbReference type="GO" id="GO:0043748">
    <property type="term" value="F:O-succinylbenzoate synthase activity"/>
    <property type="evidence" value="ECO:0007669"/>
    <property type="project" value="UniProtKB-EC"/>
</dbReference>
<feature type="domain" description="Mandelate racemase/muconate lactonizing enzyme C-terminal" evidence="7">
    <location>
        <begin position="143"/>
        <end position="235"/>
    </location>
</feature>
<evidence type="ECO:0000313" key="9">
    <source>
        <dbReference type="Proteomes" id="UP000254070"/>
    </source>
</evidence>
<dbReference type="Proteomes" id="UP000254070">
    <property type="component" value="Unassembled WGS sequence"/>
</dbReference>
<dbReference type="InterPro" id="IPR029065">
    <property type="entry name" value="Enolase_C-like"/>
</dbReference>
<reference evidence="8 9" key="1">
    <citation type="submission" date="2018-06" db="EMBL/GenBank/DDBJ databases">
        <authorList>
            <consortium name="Pathogen Informatics"/>
            <person name="Doyle S."/>
        </authorList>
    </citation>
    <scope>NUCLEOTIDE SEQUENCE [LARGE SCALE GENOMIC DNA]</scope>
    <source>
        <strain evidence="8 9">NCTC8129</strain>
    </source>
</reference>
<dbReference type="SFLD" id="SFLDF00009">
    <property type="entry name" value="o-succinylbenzoate_synthase"/>
    <property type="match status" value="1"/>
</dbReference>
<dbReference type="InterPro" id="IPR013341">
    <property type="entry name" value="Mandelate_racemase_N_dom"/>
</dbReference>
<dbReference type="Pfam" id="PF02746">
    <property type="entry name" value="MR_MLE_N"/>
    <property type="match status" value="1"/>
</dbReference>
<evidence type="ECO:0000259" key="7">
    <source>
        <dbReference type="SMART" id="SM00922"/>
    </source>
</evidence>
<dbReference type="SUPFAM" id="SSF51604">
    <property type="entry name" value="Enolase C-terminal domain-like"/>
    <property type="match status" value="1"/>
</dbReference>
<comment type="cofactor">
    <cofactor evidence="1">
        <name>a divalent metal cation</name>
        <dbReference type="ChEBI" id="CHEBI:60240"/>
    </cofactor>
</comment>
<dbReference type="Pfam" id="PF13378">
    <property type="entry name" value="MR_MLE_C"/>
    <property type="match status" value="1"/>
</dbReference>
<dbReference type="RefSeq" id="WP_115235706.1">
    <property type="nucleotide sequence ID" value="NZ_CP186063.1"/>
</dbReference>
<evidence type="ECO:0000313" key="8">
    <source>
        <dbReference type="EMBL" id="STP30265.1"/>
    </source>
</evidence>
<evidence type="ECO:0000256" key="6">
    <source>
        <dbReference type="NCBIfam" id="TIGR01928"/>
    </source>
</evidence>
<evidence type="ECO:0000256" key="4">
    <source>
        <dbReference type="ARBA" id="ARBA00023239"/>
    </source>
</evidence>
<accession>A0A377KM18</accession>
<evidence type="ECO:0000256" key="1">
    <source>
        <dbReference type="ARBA" id="ARBA00001968"/>
    </source>
</evidence>
<protein>
    <recommendedName>
        <fullName evidence="5 6">o-succinylbenzoate synthase</fullName>
        <ecNumber evidence="5 6">4.2.1.113</ecNumber>
    </recommendedName>
</protein>
<dbReference type="UniPathway" id="UPA01057">
    <property type="reaction ID" value="UER00165"/>
</dbReference>
<dbReference type="AlphaFoldDB" id="A0A377KM18"/>
<gene>
    <name evidence="8" type="primary">menC</name>
    <name evidence="8" type="ORF">NCTC8129_02505</name>
</gene>
<dbReference type="GO" id="GO:0046872">
    <property type="term" value="F:metal ion binding"/>
    <property type="evidence" value="ECO:0007669"/>
    <property type="project" value="UniProtKB-KW"/>
</dbReference>
<dbReference type="NCBIfam" id="TIGR01928">
    <property type="entry name" value="menC_lowGC_arch"/>
    <property type="match status" value="1"/>
</dbReference>
<name>A0A377KM18_9ENTE</name>
<dbReference type="EMBL" id="UGIF01000002">
    <property type="protein sequence ID" value="STP30265.1"/>
    <property type="molecule type" value="Genomic_DNA"/>
</dbReference>
<dbReference type="InterPro" id="IPR029017">
    <property type="entry name" value="Enolase-like_N"/>
</dbReference>
<dbReference type="UniPathway" id="UPA00079"/>
<dbReference type="Gene3D" id="3.20.20.120">
    <property type="entry name" value="Enolase-like C-terminal domain"/>
    <property type="match status" value="1"/>
</dbReference>
<dbReference type="Gene3D" id="3.30.390.10">
    <property type="entry name" value="Enolase-like, N-terminal domain"/>
    <property type="match status" value="1"/>
</dbReference>
<evidence type="ECO:0000256" key="2">
    <source>
        <dbReference type="ARBA" id="ARBA00022723"/>
    </source>
</evidence>
<dbReference type="EC" id="4.2.1.113" evidence="5 6"/>
<dbReference type="SMART" id="SM00922">
    <property type="entry name" value="MR_MLE"/>
    <property type="match status" value="1"/>
</dbReference>
<dbReference type="GO" id="GO:0009234">
    <property type="term" value="P:menaquinone biosynthetic process"/>
    <property type="evidence" value="ECO:0007669"/>
    <property type="project" value="UniProtKB-UniRule"/>
</dbReference>
<dbReference type="PANTHER" id="PTHR48073:SF5">
    <property type="entry name" value="O-SUCCINYLBENZOATE SYNTHASE"/>
    <property type="match status" value="1"/>
</dbReference>
<dbReference type="InterPro" id="IPR036849">
    <property type="entry name" value="Enolase-like_C_sf"/>
</dbReference>
<evidence type="ECO:0000256" key="5">
    <source>
        <dbReference type="ARBA" id="ARBA00029491"/>
    </source>
</evidence>
<sequence length="369" mass="41633">MRIEKAELLQLHLPLIAPFQTSYGVLIEKKFDLLILKDELGNQGVGELVSFDQANYIEETIEMSRAIIKKELILLLQDHVFSAPTEVHSLFQGVQGNFMAKSAIETAVWDLYARRKGVSLQQLFAGRQMQLSVGVSMGMEDSDAQLLKKAKTYVEQGYTRLKLKIKPGYDLRPLQLLRREFPDLLLMADANSAYTINDLALFDELEQLELSMIEQPFATRDFVDHAQLQRRLKTPICLDENIRTLEDVKTAHALGSCRAINLKIPRVGGITEAQMIVDYCREQGLLVWLGGMFESGVGRALNLQFASQPEFTFPGDISASRRYYHDDIVEEPAVLRDGKLVVPNGSGNGITLAPKKIERYCTKKERLIS</sequence>
<dbReference type="SFLD" id="SFLDS00001">
    <property type="entry name" value="Enolase"/>
    <property type="match status" value="1"/>
</dbReference>
<dbReference type="SFLD" id="SFLDG00180">
    <property type="entry name" value="muconate_cycloisomerase"/>
    <property type="match status" value="1"/>
</dbReference>
<keyword evidence="2" id="KW-0479">Metal-binding</keyword>
<evidence type="ECO:0000256" key="3">
    <source>
        <dbReference type="ARBA" id="ARBA00022842"/>
    </source>
</evidence>